<accession>A0ABS7EWH1</accession>
<gene>
    <name evidence="2" type="ORF">K1F36_19260</name>
</gene>
<dbReference type="Pfam" id="PF15565">
    <property type="entry name" value="Imm30"/>
    <property type="match status" value="1"/>
</dbReference>
<comment type="caution">
    <text evidence="2">The sequence shown here is derived from an EMBL/GenBank/DDBJ whole genome shotgun (WGS) entry which is preliminary data.</text>
</comment>
<name>A0ABS7EWH1_9FLAO</name>
<dbReference type="InterPro" id="IPR029084">
    <property type="entry name" value="Imm30"/>
</dbReference>
<sequence>MLDKLINELIEIEPKTRDESYVLKFENKLEEIFSTGNPAMISKLLDVMDDKFEFDELMFSIIHTIESFDDFTYIQELFISLPEFVLKSPRWASIIVMRIINSPKTLDVFLESLEILSLKKRKALILLLTSMAKRGDEIAKKVNPVLSELKKSG</sequence>
<proteinExistence type="predicted"/>
<dbReference type="EMBL" id="JAHZSV010000060">
    <property type="protein sequence ID" value="MBW8201969.1"/>
    <property type="molecule type" value="Genomic_DNA"/>
</dbReference>
<keyword evidence="3" id="KW-1185">Reference proteome</keyword>
<dbReference type="RefSeq" id="WP_220115246.1">
    <property type="nucleotide sequence ID" value="NZ_JAHZSV010000060.1"/>
</dbReference>
<protein>
    <recommendedName>
        <fullName evidence="1">Immunity protein 30 domain-containing protein</fullName>
    </recommendedName>
</protein>
<evidence type="ECO:0000313" key="2">
    <source>
        <dbReference type="EMBL" id="MBW8201969.1"/>
    </source>
</evidence>
<dbReference type="Proteomes" id="UP001196136">
    <property type="component" value="Unassembled WGS sequence"/>
</dbReference>
<evidence type="ECO:0000313" key="3">
    <source>
        <dbReference type="Proteomes" id="UP001196136"/>
    </source>
</evidence>
<organism evidence="2 3">
    <name type="scientific">Flagellimonas abyssi</name>
    <dbReference type="NCBI Taxonomy" id="2864871"/>
    <lineage>
        <taxon>Bacteria</taxon>
        <taxon>Pseudomonadati</taxon>
        <taxon>Bacteroidota</taxon>
        <taxon>Flavobacteriia</taxon>
        <taxon>Flavobacteriales</taxon>
        <taxon>Flavobacteriaceae</taxon>
        <taxon>Flagellimonas</taxon>
    </lineage>
</organism>
<evidence type="ECO:0000259" key="1">
    <source>
        <dbReference type="Pfam" id="PF15565"/>
    </source>
</evidence>
<reference evidence="2 3" key="1">
    <citation type="submission" date="2021-08" db="EMBL/GenBank/DDBJ databases">
        <title>Muricauda profundi sp. nov., a marine bacterium isolated from deep seawater of the Mariana Trench.</title>
        <authorList>
            <person name="Wei Y."/>
        </authorList>
    </citation>
    <scope>NUCLEOTIDE SEQUENCE [LARGE SCALE GENOMIC DNA]</scope>
    <source>
        <strain evidence="2 3">W52</strain>
    </source>
</reference>
<feature type="domain" description="Immunity protein 30" evidence="1">
    <location>
        <begin position="22"/>
        <end position="105"/>
    </location>
</feature>